<dbReference type="SUPFAM" id="SSF53850">
    <property type="entry name" value="Periplasmic binding protein-like II"/>
    <property type="match status" value="1"/>
</dbReference>
<dbReference type="Gene3D" id="3.10.105.10">
    <property type="entry name" value="Dipeptide-binding Protein, Domain 3"/>
    <property type="match status" value="1"/>
</dbReference>
<dbReference type="Gene3D" id="3.40.190.10">
    <property type="entry name" value="Periplasmic binding protein-like II"/>
    <property type="match status" value="1"/>
</dbReference>
<dbReference type="GO" id="GO:0030288">
    <property type="term" value="C:outer membrane-bounded periplasmic space"/>
    <property type="evidence" value="ECO:0007669"/>
    <property type="project" value="TreeGrafter"/>
</dbReference>
<protein>
    <recommendedName>
        <fullName evidence="2">Solute-binding protein family 5 domain-containing protein</fullName>
    </recommendedName>
</protein>
<keyword evidence="1" id="KW-0732">Signal</keyword>
<dbReference type="GO" id="GO:0043190">
    <property type="term" value="C:ATP-binding cassette (ABC) transporter complex"/>
    <property type="evidence" value="ECO:0007669"/>
    <property type="project" value="InterPro"/>
</dbReference>
<dbReference type="AlphaFoldDB" id="A0A0F9XJL3"/>
<dbReference type="InterPro" id="IPR000914">
    <property type="entry name" value="SBP_5_dom"/>
</dbReference>
<dbReference type="GO" id="GO:1904680">
    <property type="term" value="F:peptide transmembrane transporter activity"/>
    <property type="evidence" value="ECO:0007669"/>
    <property type="project" value="TreeGrafter"/>
</dbReference>
<gene>
    <name evidence="3" type="ORF">LCGC14_0135620</name>
</gene>
<sequence length="613" mass="70477">MKLQFRPTPFLVLLLCWLVTLPANAAVHTQHGYALYGLPKYPENFKHLDYVNPDAPKGGTLRVMGSGTFDTLNPYTLKGTSPINTGDFAQFGISELNEPLMAGSGIYDPSGDEPYSSYGLVAETLEFADNRSWVVFNLRPEARFHDGTPMTAKDVEFTYRLLKEKGHPNYRSMLQDIERIDILGERRIRFVFSRPNNSLLILRLGELPVLPEHYWKDREFTETTFQPGLNSGPYRITRVDPGRSLVYERVKDYWGADLPINRGKYNIDRMQVEFYRDNSVAFEAFKAGEFDMYIDHKASNWANAYDFPAVTNGDVLKRAISHEIPSSTQALFFNTRRRPFDSLELRKALGMLFDFEWSNRVLFYGAYQRSLSYYPNSPFSATNLPAGQEFLYLSPHREELPPELFLQPFSLPVTDGRGIPRETLRQAIDLFDQAGWELRNGRLENSDGKPLVFEILLANSSLERILQPYRANLARLGIDMHIRTVDRAQYKARLDQFDYDMMLGTLPQGLSPGLEQLSYFHSSQRNVKGSRNYAGVNNPVVDDLIDKLSGATSRSQQVAATRALDRVLLWNHYTIPNWYINYHRIGYRSWLQTPDIPPYSLVIRSWWKEPAAH</sequence>
<dbReference type="GO" id="GO:0042884">
    <property type="term" value="P:microcin transport"/>
    <property type="evidence" value="ECO:0007669"/>
    <property type="project" value="TreeGrafter"/>
</dbReference>
<reference evidence="3" key="1">
    <citation type="journal article" date="2015" name="Nature">
        <title>Complex archaea that bridge the gap between prokaryotes and eukaryotes.</title>
        <authorList>
            <person name="Spang A."/>
            <person name="Saw J.H."/>
            <person name="Jorgensen S.L."/>
            <person name="Zaremba-Niedzwiedzka K."/>
            <person name="Martijn J."/>
            <person name="Lind A.E."/>
            <person name="van Eijk R."/>
            <person name="Schleper C."/>
            <person name="Guy L."/>
            <person name="Ettema T.J."/>
        </authorList>
    </citation>
    <scope>NUCLEOTIDE SEQUENCE</scope>
</reference>
<dbReference type="PANTHER" id="PTHR30290:SF64">
    <property type="entry name" value="ABC TRANSPORTER PERIPLASMIC BINDING PROTEIN"/>
    <property type="match status" value="1"/>
</dbReference>
<comment type="caution">
    <text evidence="3">The sequence shown here is derived from an EMBL/GenBank/DDBJ whole genome shotgun (WGS) entry which is preliminary data.</text>
</comment>
<name>A0A0F9XJL3_9ZZZZ</name>
<evidence type="ECO:0000256" key="1">
    <source>
        <dbReference type="ARBA" id="ARBA00022729"/>
    </source>
</evidence>
<dbReference type="PANTHER" id="PTHR30290">
    <property type="entry name" value="PERIPLASMIC BINDING COMPONENT OF ABC TRANSPORTER"/>
    <property type="match status" value="1"/>
</dbReference>
<dbReference type="GO" id="GO:0015833">
    <property type="term" value="P:peptide transport"/>
    <property type="evidence" value="ECO:0007669"/>
    <property type="project" value="TreeGrafter"/>
</dbReference>
<proteinExistence type="predicted"/>
<evidence type="ECO:0000259" key="2">
    <source>
        <dbReference type="Pfam" id="PF00496"/>
    </source>
</evidence>
<dbReference type="PIRSF" id="PIRSF002741">
    <property type="entry name" value="MppA"/>
    <property type="match status" value="1"/>
</dbReference>
<dbReference type="InterPro" id="IPR039424">
    <property type="entry name" value="SBP_5"/>
</dbReference>
<organism evidence="3">
    <name type="scientific">marine sediment metagenome</name>
    <dbReference type="NCBI Taxonomy" id="412755"/>
    <lineage>
        <taxon>unclassified sequences</taxon>
        <taxon>metagenomes</taxon>
        <taxon>ecological metagenomes</taxon>
    </lineage>
</organism>
<accession>A0A0F9XJL3</accession>
<dbReference type="Pfam" id="PF00496">
    <property type="entry name" value="SBP_bac_5"/>
    <property type="match status" value="1"/>
</dbReference>
<dbReference type="InterPro" id="IPR030678">
    <property type="entry name" value="Peptide/Ni-bd"/>
</dbReference>
<dbReference type="CDD" id="cd08497">
    <property type="entry name" value="MbnE-like"/>
    <property type="match status" value="1"/>
</dbReference>
<dbReference type="EMBL" id="LAZR01000046">
    <property type="protein sequence ID" value="KKN99471.1"/>
    <property type="molecule type" value="Genomic_DNA"/>
</dbReference>
<evidence type="ECO:0000313" key="3">
    <source>
        <dbReference type="EMBL" id="KKN99471.1"/>
    </source>
</evidence>
<feature type="domain" description="Solute-binding protein family 5" evidence="2">
    <location>
        <begin position="120"/>
        <end position="525"/>
    </location>
</feature>